<evidence type="ECO:0000313" key="2">
    <source>
        <dbReference type="Proteomes" id="UP001549920"/>
    </source>
</evidence>
<organism evidence="1 2">
    <name type="scientific">Loxostege sticticalis</name>
    <name type="common">Beet webworm moth</name>
    <dbReference type="NCBI Taxonomy" id="481309"/>
    <lineage>
        <taxon>Eukaryota</taxon>
        <taxon>Metazoa</taxon>
        <taxon>Ecdysozoa</taxon>
        <taxon>Arthropoda</taxon>
        <taxon>Hexapoda</taxon>
        <taxon>Insecta</taxon>
        <taxon>Pterygota</taxon>
        <taxon>Neoptera</taxon>
        <taxon>Endopterygota</taxon>
        <taxon>Lepidoptera</taxon>
        <taxon>Glossata</taxon>
        <taxon>Ditrysia</taxon>
        <taxon>Pyraloidea</taxon>
        <taxon>Crambidae</taxon>
        <taxon>Pyraustinae</taxon>
        <taxon>Loxostege</taxon>
    </lineage>
</organism>
<reference evidence="1 2" key="1">
    <citation type="submission" date="2024-06" db="EMBL/GenBank/DDBJ databases">
        <title>A chromosome-level genome assembly of beet webworm, Loxostege sticticalis.</title>
        <authorList>
            <person name="Zhang Y."/>
        </authorList>
    </citation>
    <scope>NUCLEOTIDE SEQUENCE [LARGE SCALE GENOMIC DNA]</scope>
    <source>
        <strain evidence="1">AQ026</strain>
        <tissue evidence="1">Whole body</tissue>
    </source>
</reference>
<gene>
    <name evidence="1" type="ORF">ABMA27_007819</name>
</gene>
<proteinExistence type="predicted"/>
<keyword evidence="2" id="KW-1185">Reference proteome</keyword>
<protein>
    <submittedName>
        <fullName evidence="1">Uncharacterized protein</fullName>
    </submittedName>
</protein>
<accession>A0ABR3HD08</accession>
<evidence type="ECO:0000313" key="1">
    <source>
        <dbReference type="EMBL" id="KAL0868289.1"/>
    </source>
</evidence>
<sequence length="136" mass="16047">MPKHTKKTVLDSQARELVVRLRDYFEREQQNNGPLLPLNQIVERVADALDIGAAILFRGTSENKLSTPNKKRTKVKPITNLDDFAKDAIRNHIYGYYRRLQLPASKIIKRSRLFQRRYNFVAASHKRYWLCLQKTY</sequence>
<name>A0ABR3HD08_LOXSC</name>
<dbReference type="EMBL" id="JBEUOH010000021">
    <property type="protein sequence ID" value="KAL0868289.1"/>
    <property type="molecule type" value="Genomic_DNA"/>
</dbReference>
<dbReference type="Proteomes" id="UP001549920">
    <property type="component" value="Unassembled WGS sequence"/>
</dbReference>
<comment type="caution">
    <text evidence="1">The sequence shown here is derived from an EMBL/GenBank/DDBJ whole genome shotgun (WGS) entry which is preliminary data.</text>
</comment>